<evidence type="ECO:0000313" key="3">
    <source>
        <dbReference type="Proteomes" id="UP000182498"/>
    </source>
</evidence>
<feature type="transmembrane region" description="Helical" evidence="1">
    <location>
        <begin position="60"/>
        <end position="81"/>
    </location>
</feature>
<keyword evidence="3" id="KW-1185">Reference proteome</keyword>
<organism evidence="2 3">
    <name type="scientific">Corynebacterium variabile</name>
    <dbReference type="NCBI Taxonomy" id="1727"/>
    <lineage>
        <taxon>Bacteria</taxon>
        <taxon>Bacillati</taxon>
        <taxon>Actinomycetota</taxon>
        <taxon>Actinomycetes</taxon>
        <taxon>Mycobacteriales</taxon>
        <taxon>Corynebacteriaceae</taxon>
        <taxon>Corynebacterium</taxon>
    </lineage>
</organism>
<gene>
    <name evidence="2" type="ORF">CVAR292_01671</name>
</gene>
<keyword evidence="1" id="KW-0472">Membrane</keyword>
<name>A0A0X2NNP3_9CORY</name>
<accession>A0A0X2NNP3</accession>
<dbReference type="OrthoDB" id="2014935at2"/>
<sequence length="89" mass="9484">MFGAAAAALHGLRPEIWRLVWVAFVAADVLSFFGGMMRLGDDVLQLSPYEHVGRVPGGEADVVGLVVLMAVVFTGVGVLGFSRRDLQTP</sequence>
<evidence type="ECO:0000313" key="2">
    <source>
        <dbReference type="EMBL" id="CUU66331.1"/>
    </source>
</evidence>
<dbReference type="EMBL" id="FAUH01000010">
    <property type="protein sequence ID" value="CUU66331.1"/>
    <property type="molecule type" value="Genomic_DNA"/>
</dbReference>
<evidence type="ECO:0000256" key="1">
    <source>
        <dbReference type="SAM" id="Phobius"/>
    </source>
</evidence>
<dbReference type="AlphaFoldDB" id="A0A0X2NNP3"/>
<feature type="transmembrane region" description="Helical" evidence="1">
    <location>
        <begin position="19"/>
        <end position="40"/>
    </location>
</feature>
<proteinExistence type="predicted"/>
<dbReference type="RefSeq" id="WP_073884147.1">
    <property type="nucleotide sequence ID" value="NZ_DAMCXM010000008.1"/>
</dbReference>
<dbReference type="Proteomes" id="UP000182498">
    <property type="component" value="Unassembled WGS sequence"/>
</dbReference>
<protein>
    <submittedName>
        <fullName evidence="2">Uncharacterized protein</fullName>
    </submittedName>
</protein>
<keyword evidence="1" id="KW-0812">Transmembrane</keyword>
<reference evidence="3" key="1">
    <citation type="submission" date="2015-11" db="EMBL/GenBank/DDBJ databases">
        <authorList>
            <person name="Dugat-Bony E."/>
        </authorList>
    </citation>
    <scope>NUCLEOTIDE SEQUENCE [LARGE SCALE GENOMIC DNA]</scope>
    <source>
        <strain evidence="3">Mu292</strain>
    </source>
</reference>
<keyword evidence="1" id="KW-1133">Transmembrane helix</keyword>